<feature type="signal peptide" evidence="1">
    <location>
        <begin position="1"/>
        <end position="22"/>
    </location>
</feature>
<protein>
    <submittedName>
        <fullName evidence="4">Nose resistant-to-fluoxetine protein N-terminal domain-containing protein</fullName>
    </submittedName>
</protein>
<dbReference type="AlphaFoldDB" id="A0A914C369"/>
<reference evidence="4" key="1">
    <citation type="submission" date="2022-11" db="UniProtKB">
        <authorList>
            <consortium name="WormBaseParasite"/>
        </authorList>
    </citation>
    <scope>IDENTIFICATION</scope>
</reference>
<dbReference type="Pfam" id="PF20146">
    <property type="entry name" value="NRF"/>
    <property type="match status" value="1"/>
</dbReference>
<keyword evidence="3" id="KW-1185">Reference proteome</keyword>
<evidence type="ECO:0000313" key="4">
    <source>
        <dbReference type="WBParaSite" id="ACRNAN_Path_1579.g6136.t1"/>
    </source>
</evidence>
<evidence type="ECO:0000259" key="2">
    <source>
        <dbReference type="Pfam" id="PF20146"/>
    </source>
</evidence>
<dbReference type="WBParaSite" id="ACRNAN_Path_1579.g6136.t1">
    <property type="protein sequence ID" value="ACRNAN_Path_1579.g6136.t1"/>
    <property type="gene ID" value="ACRNAN_Path_1579.g6136"/>
</dbReference>
<feature type="domain" description="Nose resistant-to-fluoxetine protein N-terminal" evidence="2">
    <location>
        <begin position="162"/>
        <end position="202"/>
    </location>
</feature>
<evidence type="ECO:0000256" key="1">
    <source>
        <dbReference type="SAM" id="SignalP"/>
    </source>
</evidence>
<proteinExistence type="predicted"/>
<evidence type="ECO:0000313" key="3">
    <source>
        <dbReference type="Proteomes" id="UP000887540"/>
    </source>
</evidence>
<accession>A0A914C369</accession>
<organism evidence="3 4">
    <name type="scientific">Acrobeloides nanus</name>
    <dbReference type="NCBI Taxonomy" id="290746"/>
    <lineage>
        <taxon>Eukaryota</taxon>
        <taxon>Metazoa</taxon>
        <taxon>Ecdysozoa</taxon>
        <taxon>Nematoda</taxon>
        <taxon>Chromadorea</taxon>
        <taxon>Rhabditida</taxon>
        <taxon>Tylenchina</taxon>
        <taxon>Cephalobomorpha</taxon>
        <taxon>Cephaloboidea</taxon>
        <taxon>Cephalobidae</taxon>
        <taxon>Acrobeloides</taxon>
    </lineage>
</organism>
<dbReference type="InterPro" id="IPR006621">
    <property type="entry name" value="Nose-resist-to-fluoxetine_N"/>
</dbReference>
<dbReference type="Proteomes" id="UP000887540">
    <property type="component" value="Unplaced"/>
</dbReference>
<keyword evidence="1" id="KW-0732">Signal</keyword>
<feature type="chain" id="PRO_5037148101" evidence="1">
    <location>
        <begin position="23"/>
        <end position="206"/>
    </location>
</feature>
<sequence>MNRPLSVFSLLILLSAPLFIFASENSEEVFHIKLGENELRGIGDFGAYSEYESQDSEILGETYSNFFHDSNSQLVLDLDSFKELWHELTVLRESTLDGDIDYVQKVVQFFEPLKNYDVSAPCLSDFFHFFWTIYNYAKTVEKANYCDNCTCTAEFKKHFVEYQWIFDVVDAIGKVPSAIFGGNNLWTGSWHTCRKVSSVKNQQGFA</sequence>
<name>A0A914C369_9BILA</name>